<organism evidence="2 3">
    <name type="scientific">Suillus subaureus</name>
    <dbReference type="NCBI Taxonomy" id="48587"/>
    <lineage>
        <taxon>Eukaryota</taxon>
        <taxon>Fungi</taxon>
        <taxon>Dikarya</taxon>
        <taxon>Basidiomycota</taxon>
        <taxon>Agaricomycotina</taxon>
        <taxon>Agaricomycetes</taxon>
        <taxon>Agaricomycetidae</taxon>
        <taxon>Boletales</taxon>
        <taxon>Suillineae</taxon>
        <taxon>Suillaceae</taxon>
        <taxon>Suillus</taxon>
    </lineage>
</organism>
<proteinExistence type="predicted"/>
<dbReference type="EMBL" id="JABBWG010000001">
    <property type="protein sequence ID" value="KAG1827065.1"/>
    <property type="molecule type" value="Genomic_DNA"/>
</dbReference>
<feature type="compositionally biased region" description="Basic and acidic residues" evidence="1">
    <location>
        <begin position="62"/>
        <end position="73"/>
    </location>
</feature>
<accession>A0A9P7EPS9</accession>
<dbReference type="RefSeq" id="XP_041199912.1">
    <property type="nucleotide sequence ID" value="XM_041342824.1"/>
</dbReference>
<comment type="caution">
    <text evidence="2">The sequence shown here is derived from an EMBL/GenBank/DDBJ whole genome shotgun (WGS) entry which is preliminary data.</text>
</comment>
<keyword evidence="3" id="KW-1185">Reference proteome</keyword>
<sequence length="82" mass="9302">MVVPYASRASACVFVMLSISARILFDPSARAHRQLREPEAPRPGCSGTPPEHSLSRVILHSHLQDTSDNFHTKRQDHRKRSR</sequence>
<feature type="region of interest" description="Disordered" evidence="1">
    <location>
        <begin position="33"/>
        <end position="82"/>
    </location>
</feature>
<gene>
    <name evidence="2" type="ORF">BJ212DRAFT_28472</name>
</gene>
<dbReference type="Proteomes" id="UP000807769">
    <property type="component" value="Unassembled WGS sequence"/>
</dbReference>
<evidence type="ECO:0000313" key="2">
    <source>
        <dbReference type="EMBL" id="KAG1827065.1"/>
    </source>
</evidence>
<protein>
    <submittedName>
        <fullName evidence="2">Uncharacterized protein</fullName>
    </submittedName>
</protein>
<dbReference type="AlphaFoldDB" id="A0A9P7EPS9"/>
<reference evidence="2" key="1">
    <citation type="journal article" date="2020" name="New Phytol.">
        <title>Comparative genomics reveals dynamic genome evolution in host specialist ectomycorrhizal fungi.</title>
        <authorList>
            <person name="Lofgren L.A."/>
            <person name="Nguyen N.H."/>
            <person name="Vilgalys R."/>
            <person name="Ruytinx J."/>
            <person name="Liao H.L."/>
            <person name="Branco S."/>
            <person name="Kuo A."/>
            <person name="LaButti K."/>
            <person name="Lipzen A."/>
            <person name="Andreopoulos W."/>
            <person name="Pangilinan J."/>
            <person name="Riley R."/>
            <person name="Hundley H."/>
            <person name="Na H."/>
            <person name="Barry K."/>
            <person name="Grigoriev I.V."/>
            <person name="Stajich J.E."/>
            <person name="Kennedy P.G."/>
        </authorList>
    </citation>
    <scope>NUCLEOTIDE SEQUENCE</scope>
    <source>
        <strain evidence="2">MN1</strain>
    </source>
</reference>
<dbReference type="GeneID" id="64636840"/>
<evidence type="ECO:0000313" key="3">
    <source>
        <dbReference type="Proteomes" id="UP000807769"/>
    </source>
</evidence>
<name>A0A9P7EPS9_9AGAM</name>
<evidence type="ECO:0000256" key="1">
    <source>
        <dbReference type="SAM" id="MobiDB-lite"/>
    </source>
</evidence>